<keyword evidence="1" id="KW-0479">Metal-binding</keyword>
<dbReference type="PANTHER" id="PTHR36113">
    <property type="entry name" value="LYASE, PUTATIVE-RELATED-RELATED"/>
    <property type="match status" value="1"/>
</dbReference>
<accession>A0A0R2A971</accession>
<dbReference type="PROSITE" id="PS51819">
    <property type="entry name" value="VOC"/>
    <property type="match status" value="1"/>
</dbReference>
<name>A0A0R2A971_9LACO</name>
<dbReference type="CDD" id="cd08352">
    <property type="entry name" value="VOC_Bs_YwkD_like"/>
    <property type="match status" value="1"/>
</dbReference>
<dbReference type="GO" id="GO:0004462">
    <property type="term" value="F:lactoylglutathione lyase activity"/>
    <property type="evidence" value="ECO:0007669"/>
    <property type="project" value="InterPro"/>
</dbReference>
<dbReference type="EMBL" id="AYYP01000068">
    <property type="protein sequence ID" value="KRM63194.1"/>
    <property type="molecule type" value="Genomic_DNA"/>
</dbReference>
<dbReference type="PANTHER" id="PTHR36113:SF6">
    <property type="entry name" value="FOSFOMYCIN RESISTANCE PROTEIN FOSX"/>
    <property type="match status" value="1"/>
</dbReference>
<feature type="domain" description="VOC" evidence="2">
    <location>
        <begin position="5"/>
        <end position="128"/>
    </location>
</feature>
<dbReference type="InterPro" id="IPR037523">
    <property type="entry name" value="VOC_core"/>
</dbReference>
<dbReference type="AlphaFoldDB" id="A0A0R2A971"/>
<dbReference type="OrthoDB" id="9795618at2"/>
<evidence type="ECO:0000259" key="2">
    <source>
        <dbReference type="PROSITE" id="PS51819"/>
    </source>
</evidence>
<keyword evidence="4" id="KW-1185">Reference proteome</keyword>
<protein>
    <recommendedName>
        <fullName evidence="2">VOC domain-containing protein</fullName>
    </recommendedName>
</protein>
<evidence type="ECO:0000313" key="4">
    <source>
        <dbReference type="Proteomes" id="UP000051008"/>
    </source>
</evidence>
<dbReference type="Pfam" id="PF00903">
    <property type="entry name" value="Glyoxalase"/>
    <property type="match status" value="1"/>
</dbReference>
<dbReference type="InterPro" id="IPR037478">
    <property type="entry name" value="YwkD-like_dom"/>
</dbReference>
<evidence type="ECO:0000256" key="1">
    <source>
        <dbReference type="ARBA" id="ARBA00022723"/>
    </source>
</evidence>
<sequence>MKLTKTDHIALIVSDYYAAKEFYVDKLGFELLSQHDRPERGDIILNVGQGDLVLELFVKPTAPKRPQLPQPENQGLRHLAFKVSDVAACLAEFDRLKIKHEPLRYDDYNGKKMAFFFDPDGQPLEIHE</sequence>
<dbReference type="InterPro" id="IPR051332">
    <property type="entry name" value="Fosfomycin_Res_Enzymes"/>
</dbReference>
<dbReference type="PROSITE" id="PS00934">
    <property type="entry name" value="GLYOXALASE_I_1"/>
    <property type="match status" value="1"/>
</dbReference>
<dbReference type="PATRIC" id="fig|1423718.3.peg.825"/>
<organism evidence="3 4">
    <name type="scientific">Ligilactobacillus agilis DSM 20509</name>
    <dbReference type="NCBI Taxonomy" id="1423718"/>
    <lineage>
        <taxon>Bacteria</taxon>
        <taxon>Bacillati</taxon>
        <taxon>Bacillota</taxon>
        <taxon>Bacilli</taxon>
        <taxon>Lactobacillales</taxon>
        <taxon>Lactobacillaceae</taxon>
        <taxon>Ligilactobacillus</taxon>
    </lineage>
</organism>
<dbReference type="Proteomes" id="UP000051008">
    <property type="component" value="Unassembled WGS sequence"/>
</dbReference>
<dbReference type="RefSeq" id="WP_056977441.1">
    <property type="nucleotide sequence ID" value="NZ_AYYP01000068.1"/>
</dbReference>
<dbReference type="InterPro" id="IPR004360">
    <property type="entry name" value="Glyas_Fos-R_dOase_dom"/>
</dbReference>
<dbReference type="GO" id="GO:0046872">
    <property type="term" value="F:metal ion binding"/>
    <property type="evidence" value="ECO:0007669"/>
    <property type="project" value="UniProtKB-KW"/>
</dbReference>
<dbReference type="Gene3D" id="3.10.180.10">
    <property type="entry name" value="2,3-Dihydroxybiphenyl 1,2-Dioxygenase, domain 1"/>
    <property type="match status" value="1"/>
</dbReference>
<comment type="caution">
    <text evidence="3">The sequence shown here is derived from an EMBL/GenBank/DDBJ whole genome shotgun (WGS) entry which is preliminary data.</text>
</comment>
<reference evidence="3 4" key="1">
    <citation type="journal article" date="2015" name="Genome Announc.">
        <title>Expanding the biotechnology potential of lactobacilli through comparative genomics of 213 strains and associated genera.</title>
        <authorList>
            <person name="Sun Z."/>
            <person name="Harris H.M."/>
            <person name="McCann A."/>
            <person name="Guo C."/>
            <person name="Argimon S."/>
            <person name="Zhang W."/>
            <person name="Yang X."/>
            <person name="Jeffery I.B."/>
            <person name="Cooney J.C."/>
            <person name="Kagawa T.F."/>
            <person name="Liu W."/>
            <person name="Song Y."/>
            <person name="Salvetti E."/>
            <person name="Wrobel A."/>
            <person name="Rasinkangas P."/>
            <person name="Parkhill J."/>
            <person name="Rea M.C."/>
            <person name="O'Sullivan O."/>
            <person name="Ritari J."/>
            <person name="Douillard F.P."/>
            <person name="Paul Ross R."/>
            <person name="Yang R."/>
            <person name="Briner A.E."/>
            <person name="Felis G.E."/>
            <person name="de Vos W.M."/>
            <person name="Barrangou R."/>
            <person name="Klaenhammer T.R."/>
            <person name="Caufield P.W."/>
            <person name="Cui Y."/>
            <person name="Zhang H."/>
            <person name="O'Toole P.W."/>
        </authorList>
    </citation>
    <scope>NUCLEOTIDE SEQUENCE [LARGE SCALE GENOMIC DNA]</scope>
    <source>
        <strain evidence="3 4">DSM 20509</strain>
    </source>
</reference>
<dbReference type="InterPro" id="IPR029068">
    <property type="entry name" value="Glyas_Bleomycin-R_OHBP_Dase"/>
</dbReference>
<proteinExistence type="predicted"/>
<gene>
    <name evidence="3" type="ORF">FC14_GL000791</name>
</gene>
<dbReference type="SUPFAM" id="SSF54593">
    <property type="entry name" value="Glyoxalase/Bleomycin resistance protein/Dihydroxybiphenyl dioxygenase"/>
    <property type="match status" value="1"/>
</dbReference>
<dbReference type="InterPro" id="IPR018146">
    <property type="entry name" value="Glyoxalase_1_CS"/>
</dbReference>
<evidence type="ECO:0000313" key="3">
    <source>
        <dbReference type="EMBL" id="KRM63194.1"/>
    </source>
</evidence>